<dbReference type="AlphaFoldDB" id="A0A6H5HH81"/>
<proteinExistence type="predicted"/>
<organism evidence="1 2">
    <name type="scientific">Nesidiocoris tenuis</name>
    <dbReference type="NCBI Taxonomy" id="355587"/>
    <lineage>
        <taxon>Eukaryota</taxon>
        <taxon>Metazoa</taxon>
        <taxon>Ecdysozoa</taxon>
        <taxon>Arthropoda</taxon>
        <taxon>Hexapoda</taxon>
        <taxon>Insecta</taxon>
        <taxon>Pterygota</taxon>
        <taxon>Neoptera</taxon>
        <taxon>Paraneoptera</taxon>
        <taxon>Hemiptera</taxon>
        <taxon>Heteroptera</taxon>
        <taxon>Panheteroptera</taxon>
        <taxon>Cimicomorpha</taxon>
        <taxon>Miridae</taxon>
        <taxon>Dicyphina</taxon>
        <taxon>Nesidiocoris</taxon>
    </lineage>
</organism>
<sequence>MDLVGQNDTIHQFSLYPHAPWWRRASPLPGVLPLVCPLSDLPAGRHFGERP</sequence>
<gene>
    <name evidence="1" type="ORF">NTEN_LOCUS21411</name>
</gene>
<feature type="non-terminal residue" evidence="1">
    <location>
        <position position="51"/>
    </location>
</feature>
<evidence type="ECO:0000313" key="1">
    <source>
        <dbReference type="EMBL" id="CAB0017394.1"/>
    </source>
</evidence>
<name>A0A6H5HH81_9HEMI</name>
<reference evidence="1 2" key="1">
    <citation type="submission" date="2020-02" db="EMBL/GenBank/DDBJ databases">
        <authorList>
            <person name="Ferguson B K."/>
        </authorList>
    </citation>
    <scope>NUCLEOTIDE SEQUENCE [LARGE SCALE GENOMIC DNA]</scope>
</reference>
<dbReference type="Proteomes" id="UP000479000">
    <property type="component" value="Unassembled WGS sequence"/>
</dbReference>
<accession>A0A6H5HH81</accession>
<evidence type="ECO:0000313" key="2">
    <source>
        <dbReference type="Proteomes" id="UP000479000"/>
    </source>
</evidence>
<keyword evidence="2" id="KW-1185">Reference proteome</keyword>
<dbReference type="EMBL" id="CADCXU010031365">
    <property type="protein sequence ID" value="CAB0017394.1"/>
    <property type="molecule type" value="Genomic_DNA"/>
</dbReference>
<protein>
    <submittedName>
        <fullName evidence="1">Uncharacterized protein</fullName>
    </submittedName>
</protein>